<sequence>MKKVALTILILAFTLQSFSQSKRDKIKALKVSFITERLELTKTEAEKFWPIYNAYDETTSKIKHTELRALKKEIKENIASLTEKKASELLDKFTKAERKLHEQEYKLSSDLKTIIPAKKVLLLQVAEEEFKKKMFDEWKRMKNKNKS</sequence>
<dbReference type="AlphaFoldDB" id="A0A0D7W2I0"/>
<proteinExistence type="predicted"/>
<evidence type="ECO:0000313" key="2">
    <source>
        <dbReference type="Proteomes" id="UP000032578"/>
    </source>
</evidence>
<gene>
    <name evidence="1" type="ORF">PW52_14440</name>
</gene>
<dbReference type="Proteomes" id="UP000032578">
    <property type="component" value="Unassembled WGS sequence"/>
</dbReference>
<comment type="caution">
    <text evidence="1">The sequence shown here is derived from an EMBL/GenBank/DDBJ whole genome shotgun (WGS) entry which is preliminary data.</text>
</comment>
<dbReference type="RefSeq" id="WP_044633734.1">
    <property type="nucleotide sequence ID" value="NZ_JTDW01000014.1"/>
</dbReference>
<organism evidence="1 2">
    <name type="scientific">Neotamlana sedimentorum</name>
    <dbReference type="NCBI Taxonomy" id="1435349"/>
    <lineage>
        <taxon>Bacteria</taxon>
        <taxon>Pseudomonadati</taxon>
        <taxon>Bacteroidota</taxon>
        <taxon>Flavobacteriia</taxon>
        <taxon>Flavobacteriales</taxon>
        <taxon>Flavobacteriaceae</taxon>
        <taxon>Neotamlana</taxon>
    </lineage>
</organism>
<evidence type="ECO:0008006" key="3">
    <source>
        <dbReference type="Google" id="ProtNLM"/>
    </source>
</evidence>
<evidence type="ECO:0000313" key="1">
    <source>
        <dbReference type="EMBL" id="KJD33291.1"/>
    </source>
</evidence>
<protein>
    <recommendedName>
        <fullName evidence="3">Sensor of ECF-type sigma factor</fullName>
    </recommendedName>
</protein>
<dbReference type="EMBL" id="JTDW01000014">
    <property type="protein sequence ID" value="KJD33291.1"/>
    <property type="molecule type" value="Genomic_DNA"/>
</dbReference>
<dbReference type="PATRIC" id="fig|1435349.4.peg.912"/>
<reference evidence="1 2" key="1">
    <citation type="submission" date="2014-11" db="EMBL/GenBank/DDBJ databases">
        <title>Tamlana sedimentorum sp. nov., isolated from shallow sand sediments of the Sea of Japan.</title>
        <authorList>
            <person name="Romanenko L.A."/>
        </authorList>
    </citation>
    <scope>NUCLEOTIDE SEQUENCE [LARGE SCALE GENOMIC DNA]</scope>
    <source>
        <strain evidence="1 2">JCM 19808</strain>
    </source>
</reference>
<dbReference type="OrthoDB" id="675330at2"/>
<dbReference type="STRING" id="1435349.PW52_14440"/>
<keyword evidence="2" id="KW-1185">Reference proteome</keyword>
<name>A0A0D7W2I0_9FLAO</name>
<accession>A0A0D7W2I0</accession>